<accession>A0A9W8WWG0</accession>
<sequence length="326" mass="36722">MARTRNAKWAFVATPIINERRMPFTTSILHSKLCTFLIGVDEAPVIVHSGAISALSAPLDAAINGGFREAQENRVRFTDIEVEDFEKICAVAYGAELPAPEVCKLPASEVNIKNDCWVLSPRIIGPDSVVTRNNKLTAHVLCATIGDLNDLPNVPCRTGSKALYDNSVDDYSRCKFLDPPDEDSLLILQDLFGDSQEVQVQRHPTWDQDITQALLGYARIYMFAQEQLITKLQIDAEAGLRNILGRIDIFPPTRSAILELVQYVYNSEIVLDRDEGEVMHPLREIVVHFMALHVFAFRDFLPHREMMRRGGDYALDLQDVIAEWLL</sequence>
<dbReference type="InterPro" id="IPR011333">
    <property type="entry name" value="SKP1/BTB/POZ_sf"/>
</dbReference>
<dbReference type="Proteomes" id="UP001140562">
    <property type="component" value="Unassembled WGS sequence"/>
</dbReference>
<keyword evidence="3" id="KW-1185">Reference proteome</keyword>
<dbReference type="EMBL" id="JAPEUV010000070">
    <property type="protein sequence ID" value="KAJ4334854.1"/>
    <property type="molecule type" value="Genomic_DNA"/>
</dbReference>
<organism evidence="2 3">
    <name type="scientific">Didymella glomerata</name>
    <dbReference type="NCBI Taxonomy" id="749621"/>
    <lineage>
        <taxon>Eukaryota</taxon>
        <taxon>Fungi</taxon>
        <taxon>Dikarya</taxon>
        <taxon>Ascomycota</taxon>
        <taxon>Pezizomycotina</taxon>
        <taxon>Dothideomycetes</taxon>
        <taxon>Pleosporomycetidae</taxon>
        <taxon>Pleosporales</taxon>
        <taxon>Pleosporineae</taxon>
        <taxon>Didymellaceae</taxon>
        <taxon>Didymella</taxon>
    </lineage>
</organism>
<evidence type="ECO:0000313" key="3">
    <source>
        <dbReference type="Proteomes" id="UP001140562"/>
    </source>
</evidence>
<gene>
    <name evidence="2" type="ORF">N0V87_006549</name>
</gene>
<proteinExistence type="predicted"/>
<feature type="domain" description="BTB" evidence="1">
    <location>
        <begin position="34"/>
        <end position="101"/>
    </location>
</feature>
<dbReference type="PROSITE" id="PS50097">
    <property type="entry name" value="BTB"/>
    <property type="match status" value="1"/>
</dbReference>
<dbReference type="AlphaFoldDB" id="A0A9W8WWG0"/>
<protein>
    <recommendedName>
        <fullName evidence="1">BTB domain-containing protein</fullName>
    </recommendedName>
</protein>
<evidence type="ECO:0000259" key="1">
    <source>
        <dbReference type="PROSITE" id="PS50097"/>
    </source>
</evidence>
<evidence type="ECO:0000313" key="2">
    <source>
        <dbReference type="EMBL" id="KAJ4334854.1"/>
    </source>
</evidence>
<reference evidence="2" key="1">
    <citation type="submission" date="2022-10" db="EMBL/GenBank/DDBJ databases">
        <title>Tapping the CABI collections for fungal endophytes: first genome assemblies for Collariella, Neodidymelliopsis, Ascochyta clinopodiicola, Didymella pomorum, Didymosphaeria variabile, Neocosmospora piperis and Neocucurbitaria cava.</title>
        <authorList>
            <person name="Hill R."/>
        </authorList>
    </citation>
    <scope>NUCLEOTIDE SEQUENCE</scope>
    <source>
        <strain evidence="2">IMI 360193</strain>
    </source>
</reference>
<name>A0A9W8WWG0_9PLEO</name>
<dbReference type="OrthoDB" id="9997739at2759"/>
<dbReference type="InterPro" id="IPR000210">
    <property type="entry name" value="BTB/POZ_dom"/>
</dbReference>
<comment type="caution">
    <text evidence="2">The sequence shown here is derived from an EMBL/GenBank/DDBJ whole genome shotgun (WGS) entry which is preliminary data.</text>
</comment>
<dbReference type="Gene3D" id="3.30.710.10">
    <property type="entry name" value="Potassium Channel Kv1.1, Chain A"/>
    <property type="match status" value="1"/>
</dbReference>